<sequence length="246" mass="26409">MKLAIVADIHGNVLALEAVLADLEREAPDAVVNLGDCVSGPLWPEETASLLRDLGWPTVRGNHDRVVASGNVPATNRTDSFTCERLSPESLSWISALEPVIQLTDEILLCHGTPDSDLAHLTETISGGRLTLAREDVIADRLKGVSAPLVCAGHTHIPRLVTLAGKRQTVLNPGSAGLPGYHDDTPVPHVSEAGTPHARYAIAERLAEGWRFDLRAVTYDWDRAAAEALKNGRPDWAKPLATGFCS</sequence>
<accession>A0ABR9CHN5</accession>
<comment type="similarity">
    <text evidence="1">Belongs to the metallophosphoesterase superfamily. YfcE family.</text>
</comment>
<evidence type="ECO:0000256" key="1">
    <source>
        <dbReference type="ARBA" id="ARBA00008950"/>
    </source>
</evidence>
<dbReference type="Proteomes" id="UP000632063">
    <property type="component" value="Unassembled WGS sequence"/>
</dbReference>
<dbReference type="SUPFAM" id="SSF56300">
    <property type="entry name" value="Metallo-dependent phosphatases"/>
    <property type="match status" value="1"/>
</dbReference>
<dbReference type="Gene3D" id="3.60.21.10">
    <property type="match status" value="1"/>
</dbReference>
<evidence type="ECO:0000259" key="2">
    <source>
        <dbReference type="Pfam" id="PF12850"/>
    </source>
</evidence>
<feature type="domain" description="Calcineurin-like phosphoesterase" evidence="2">
    <location>
        <begin position="1"/>
        <end position="180"/>
    </location>
</feature>
<comment type="caution">
    <text evidence="3">The sequence shown here is derived from an EMBL/GenBank/DDBJ whole genome shotgun (WGS) entry which is preliminary data.</text>
</comment>
<reference evidence="3 4" key="2">
    <citation type="journal article" date="2021" name="Int. J. Syst. Evol. Microbiol.">
        <title>Roseibium litorale sp. nov., isolated from a tidal flat sediment and proposal for the reclassification of Labrenzia polysiphoniae as Roseibium polysiphoniae comb. nov.</title>
        <authorList>
            <person name="Liu Y."/>
            <person name="Pei T."/>
            <person name="Du J."/>
            <person name="Chao M."/>
            <person name="Deng M.R."/>
            <person name="Zhu H."/>
        </authorList>
    </citation>
    <scope>NUCLEOTIDE SEQUENCE [LARGE SCALE GENOMIC DNA]</scope>
    <source>
        <strain evidence="3 4">4C16A</strain>
    </source>
</reference>
<organism evidence="3 4">
    <name type="scientific">Roseibium litorale</name>
    <dbReference type="NCBI Taxonomy" id="2803841"/>
    <lineage>
        <taxon>Bacteria</taxon>
        <taxon>Pseudomonadati</taxon>
        <taxon>Pseudomonadota</taxon>
        <taxon>Alphaproteobacteria</taxon>
        <taxon>Hyphomicrobiales</taxon>
        <taxon>Stappiaceae</taxon>
        <taxon>Roseibium</taxon>
    </lineage>
</organism>
<dbReference type="PANTHER" id="PTHR42850:SF2">
    <property type="entry name" value="BLL5683 PROTEIN"/>
    <property type="match status" value="1"/>
</dbReference>
<reference evidence="4" key="1">
    <citation type="submission" date="2020-09" db="EMBL/GenBank/DDBJ databases">
        <title>The genome sequence of strain Labrenzia suaedae 4C16A.</title>
        <authorList>
            <person name="Liu Y."/>
        </authorList>
    </citation>
    <scope>NUCLEOTIDE SEQUENCE [LARGE SCALE GENOMIC DNA]</scope>
    <source>
        <strain evidence="4">4C16A</strain>
    </source>
</reference>
<dbReference type="InterPro" id="IPR011152">
    <property type="entry name" value="Pesterase_MJ0912"/>
</dbReference>
<dbReference type="CDD" id="cd00838">
    <property type="entry name" value="MPP_superfamily"/>
    <property type="match status" value="1"/>
</dbReference>
<dbReference type="InterPro" id="IPR029052">
    <property type="entry name" value="Metallo-depent_PP-like"/>
</dbReference>
<dbReference type="InterPro" id="IPR024654">
    <property type="entry name" value="Calcineurin-like_PHP_lpxH"/>
</dbReference>
<dbReference type="PIRSF" id="PIRSF000883">
    <property type="entry name" value="Pesterase_MJ0912"/>
    <property type="match status" value="1"/>
</dbReference>
<dbReference type="PANTHER" id="PTHR42850">
    <property type="entry name" value="METALLOPHOSPHOESTERASE"/>
    <property type="match status" value="1"/>
</dbReference>
<dbReference type="Pfam" id="PF12850">
    <property type="entry name" value="Metallophos_2"/>
    <property type="match status" value="1"/>
</dbReference>
<evidence type="ECO:0000313" key="3">
    <source>
        <dbReference type="EMBL" id="MBD8890340.1"/>
    </source>
</evidence>
<dbReference type="InterPro" id="IPR050126">
    <property type="entry name" value="Ap4A_hydrolase"/>
</dbReference>
<dbReference type="EMBL" id="JACYXI010000001">
    <property type="protein sequence ID" value="MBD8890340.1"/>
    <property type="molecule type" value="Genomic_DNA"/>
</dbReference>
<gene>
    <name evidence="3" type="ORF">IG616_02180</name>
</gene>
<name>A0ABR9CHN5_9HYPH</name>
<protein>
    <submittedName>
        <fullName evidence="3">Metallophosphoesterase family protein</fullName>
    </submittedName>
</protein>
<keyword evidence="4" id="KW-1185">Reference proteome</keyword>
<evidence type="ECO:0000313" key="4">
    <source>
        <dbReference type="Proteomes" id="UP000632063"/>
    </source>
</evidence>
<proteinExistence type="inferred from homology"/>
<dbReference type="RefSeq" id="WP_192145944.1">
    <property type="nucleotide sequence ID" value="NZ_JACYXI010000001.1"/>
</dbReference>